<name>A0A411A223_BACVE</name>
<dbReference type="AlphaFoldDB" id="A0A411A223"/>
<dbReference type="Pfam" id="PF16226">
    <property type="entry name" value="DUF4885"/>
    <property type="match status" value="1"/>
</dbReference>
<accession>A0A411A223</accession>
<reference evidence="2" key="1">
    <citation type="submission" date="2020-10" db="EMBL/GenBank/DDBJ databases">
        <title>Complete genome sequence of Bacillus velezensis NST6.</title>
        <authorList>
            <person name="Choi J."/>
        </authorList>
    </citation>
    <scope>NUCLEOTIDE SEQUENCE [LARGE SCALE GENOMIC DNA]</scope>
    <source>
        <strain evidence="2">NST6</strain>
    </source>
</reference>
<dbReference type="Proteomes" id="UP000587477">
    <property type="component" value="Chromosome"/>
</dbReference>
<proteinExistence type="predicted"/>
<gene>
    <name evidence="1" type="ORF">BACVE_001450</name>
</gene>
<evidence type="ECO:0000313" key="2">
    <source>
        <dbReference type="Proteomes" id="UP000587477"/>
    </source>
</evidence>
<dbReference type="EMBL" id="CP063687">
    <property type="protein sequence ID" value="QOY26487.1"/>
    <property type="molecule type" value="Genomic_DNA"/>
</dbReference>
<sequence length="388" mass="44243">MRLNARYIKNQIMAQQALQRYSSKTNVKDAAKGPDSLLIQASGTRDLSQVNYSRSGVTEKGSSLSRLYQSANQKTITDNGNETVIDANNRYESESDIASKILDEKYSRINEINKRKPDPLHYIKDKYQRADSPYFRSDLSESERQAAYHNETEWLFKGRAQSYDFRDAAFRGETLNGEIQGENEKVFQRGQVNQQIGVLFHRNHIQIPEGANLTFTISPIDYLLKVSGIDDKELTQQIEAVLNSGENSKELFAHIIRSRSDDSSQFTPETYEKYQVVREMYEVTGYHLKDLQIVDGKYVTEDGRDLLDVYKEALQHDPLLKHTAAEAAAHYGQALTKLARTGYDAIPDLVLSIEYKNGSLRDAGQSRQYGSGDTDWLSEWKRELGVRI</sequence>
<protein>
    <submittedName>
        <fullName evidence="1">Uncharacterized protein</fullName>
    </submittedName>
</protein>
<evidence type="ECO:0000313" key="1">
    <source>
        <dbReference type="EMBL" id="QOY26487.1"/>
    </source>
</evidence>
<dbReference type="InterPro" id="IPR032617">
    <property type="entry name" value="DUF4885"/>
</dbReference>
<organism evidence="1 2">
    <name type="scientific">Bacillus velezensis</name>
    <dbReference type="NCBI Taxonomy" id="492670"/>
    <lineage>
        <taxon>Bacteria</taxon>
        <taxon>Bacillati</taxon>
        <taxon>Bacillota</taxon>
        <taxon>Bacilli</taxon>
        <taxon>Bacillales</taxon>
        <taxon>Bacillaceae</taxon>
        <taxon>Bacillus</taxon>
        <taxon>Bacillus amyloliquefaciens group</taxon>
    </lineage>
</organism>
<dbReference type="RefSeq" id="WP_017419300.1">
    <property type="nucleotide sequence ID" value="NZ_BDDG01000008.1"/>
</dbReference>